<dbReference type="AlphaFoldDB" id="A0A8T1IIJ3"/>
<dbReference type="Proteomes" id="UP000760860">
    <property type="component" value="Unassembled WGS sequence"/>
</dbReference>
<proteinExistence type="predicted"/>
<dbReference type="VEuPathDB" id="FungiDB:PC110_g6337"/>
<dbReference type="EMBL" id="RCMV01000114">
    <property type="protein sequence ID" value="KAG3224367.1"/>
    <property type="molecule type" value="Genomic_DNA"/>
</dbReference>
<organism evidence="1 2">
    <name type="scientific">Phytophthora cactorum</name>
    <dbReference type="NCBI Taxonomy" id="29920"/>
    <lineage>
        <taxon>Eukaryota</taxon>
        <taxon>Sar</taxon>
        <taxon>Stramenopiles</taxon>
        <taxon>Oomycota</taxon>
        <taxon>Peronosporomycetes</taxon>
        <taxon>Peronosporales</taxon>
        <taxon>Peronosporaceae</taxon>
        <taxon>Phytophthora</taxon>
    </lineage>
</organism>
<comment type="caution">
    <text evidence="1">The sequence shown here is derived from an EMBL/GenBank/DDBJ whole genome shotgun (WGS) entry which is preliminary data.</text>
</comment>
<evidence type="ECO:0000313" key="2">
    <source>
        <dbReference type="Proteomes" id="UP000760860"/>
    </source>
</evidence>
<sequence length="155" mass="16732">MPVEVVPKLEEYLDEQAAMTTSVMKDRLLSDLAVDVSISSIHCALHGQWTFDEEEATAISRAIPSAEVQFETATARVVKTVAERSQETEVDLTAEDEVRAEILEDARDVAISAVGGAAKMPVVDTIDLVSEDTSGFELLDSEGEPVLLAGENKKP</sequence>
<protein>
    <submittedName>
        <fullName evidence="1">Uncharacterized protein</fullName>
    </submittedName>
</protein>
<reference evidence="1" key="1">
    <citation type="submission" date="2018-05" db="EMBL/GenBank/DDBJ databases">
        <title>Effector identification in a new, highly contiguous assembly of the strawberry crown rot pathogen Phytophthora cactorum.</title>
        <authorList>
            <person name="Armitage A.D."/>
            <person name="Nellist C.F."/>
            <person name="Bates H."/>
            <person name="Vickerstaff R.J."/>
            <person name="Harrison R.J."/>
        </authorList>
    </citation>
    <scope>NUCLEOTIDE SEQUENCE</scope>
    <source>
        <strain evidence="1">P421</strain>
    </source>
</reference>
<accession>A0A8T1IIJ3</accession>
<gene>
    <name evidence="1" type="ORF">PC129_g4980</name>
</gene>
<evidence type="ECO:0000313" key="1">
    <source>
        <dbReference type="EMBL" id="KAG3224367.1"/>
    </source>
</evidence>
<name>A0A8T1IIJ3_9STRA</name>